<feature type="non-terminal residue" evidence="2">
    <location>
        <position position="142"/>
    </location>
</feature>
<dbReference type="EMBL" id="CAJNRD030001116">
    <property type="protein sequence ID" value="CAG5076136.1"/>
    <property type="molecule type" value="Genomic_DNA"/>
</dbReference>
<accession>A0A8J2EP11</accession>
<name>A0A8J2EP11_COTCN</name>
<dbReference type="Proteomes" id="UP000786811">
    <property type="component" value="Unassembled WGS sequence"/>
</dbReference>
<dbReference type="InterPro" id="IPR024276">
    <property type="entry name" value="CCAP"/>
</dbReference>
<dbReference type="OrthoDB" id="6134464at2759"/>
<feature type="chain" id="PRO_5035231426" description="Cardioactive peptide" evidence="1">
    <location>
        <begin position="21"/>
        <end position="142"/>
    </location>
</feature>
<gene>
    <name evidence="2" type="ORF">HICCMSTLAB_LOCUS2117</name>
</gene>
<reference evidence="2" key="1">
    <citation type="submission" date="2021-04" db="EMBL/GenBank/DDBJ databases">
        <authorList>
            <person name="Chebbi M.A.C M."/>
        </authorList>
    </citation>
    <scope>NUCLEOTIDE SEQUENCE</scope>
</reference>
<evidence type="ECO:0008006" key="4">
    <source>
        <dbReference type="Google" id="ProtNLM"/>
    </source>
</evidence>
<dbReference type="AlphaFoldDB" id="A0A8J2EP11"/>
<feature type="signal peptide" evidence="1">
    <location>
        <begin position="1"/>
        <end position="20"/>
    </location>
</feature>
<protein>
    <recommendedName>
        <fullName evidence="4">Cardioactive peptide</fullName>
    </recommendedName>
</protein>
<evidence type="ECO:0000313" key="2">
    <source>
        <dbReference type="EMBL" id="CAG5076136.1"/>
    </source>
</evidence>
<organism evidence="2 3">
    <name type="scientific">Cotesia congregata</name>
    <name type="common">Parasitoid wasp</name>
    <name type="synonym">Apanteles congregatus</name>
    <dbReference type="NCBI Taxonomy" id="51543"/>
    <lineage>
        <taxon>Eukaryota</taxon>
        <taxon>Metazoa</taxon>
        <taxon>Ecdysozoa</taxon>
        <taxon>Arthropoda</taxon>
        <taxon>Hexapoda</taxon>
        <taxon>Insecta</taxon>
        <taxon>Pterygota</taxon>
        <taxon>Neoptera</taxon>
        <taxon>Endopterygota</taxon>
        <taxon>Hymenoptera</taxon>
        <taxon>Apocrita</taxon>
        <taxon>Ichneumonoidea</taxon>
        <taxon>Braconidae</taxon>
        <taxon>Microgastrinae</taxon>
        <taxon>Cotesia</taxon>
    </lineage>
</organism>
<dbReference type="Pfam" id="PF11105">
    <property type="entry name" value="CCAP"/>
    <property type="match status" value="1"/>
</dbReference>
<evidence type="ECO:0000313" key="3">
    <source>
        <dbReference type="Proteomes" id="UP000786811"/>
    </source>
</evidence>
<sequence length="142" mass="16682">IIKYSNWVLVGLFFINIVDAVISDENNKFIDNTFQEYESLTINERNSMKLPGLKRPFCNAFTGCGKKRNYIDSSYDTTAKNDVNDSTINIPLKLYQILMNNLNLKIQQVAKHKNYRDSINTNDEDYIYSPIHKEPIRKRYNF</sequence>
<keyword evidence="1" id="KW-0732">Signal</keyword>
<proteinExistence type="predicted"/>
<keyword evidence="3" id="KW-1185">Reference proteome</keyword>
<evidence type="ECO:0000256" key="1">
    <source>
        <dbReference type="SAM" id="SignalP"/>
    </source>
</evidence>
<comment type="caution">
    <text evidence="2">The sequence shown here is derived from an EMBL/GenBank/DDBJ whole genome shotgun (WGS) entry which is preliminary data.</text>
</comment>